<protein>
    <submittedName>
        <fullName evidence="2">Uncharacterized protein</fullName>
    </submittedName>
</protein>
<reference evidence="2 3" key="1">
    <citation type="journal article" date="2016" name="G3 (Bethesda)">
        <title>First Draft Assembly and Annotation of the Genome of a California Endemic Oak Quercus lobata Nee (Fagaceae).</title>
        <authorList>
            <person name="Sork V.L."/>
            <person name="Fitz-Gibbon S.T."/>
            <person name="Puiu D."/>
            <person name="Crepeau M."/>
            <person name="Gugger P.F."/>
            <person name="Sherman R."/>
            <person name="Stevens K."/>
            <person name="Langley C.H."/>
            <person name="Pellegrini M."/>
            <person name="Salzberg S.L."/>
        </authorList>
    </citation>
    <scope>NUCLEOTIDE SEQUENCE [LARGE SCALE GENOMIC DNA]</scope>
    <source>
        <strain evidence="2 3">cv. SW786</strain>
    </source>
</reference>
<dbReference type="PANTHER" id="PTHR31170">
    <property type="entry name" value="BNAC04G53230D PROTEIN"/>
    <property type="match status" value="1"/>
</dbReference>
<keyword evidence="1" id="KW-0812">Transmembrane</keyword>
<gene>
    <name evidence="2" type="primary">LOC115987815</name>
</gene>
<name>A0A7N2R2Y0_QUELO</name>
<dbReference type="PANTHER" id="PTHR31170:SF9">
    <property type="entry name" value="PROTEIN, PUTATIVE (DUF247)-RELATED"/>
    <property type="match status" value="1"/>
</dbReference>
<keyword evidence="1" id="KW-0472">Membrane</keyword>
<organism evidence="2 3">
    <name type="scientific">Quercus lobata</name>
    <name type="common">Valley oak</name>
    <dbReference type="NCBI Taxonomy" id="97700"/>
    <lineage>
        <taxon>Eukaryota</taxon>
        <taxon>Viridiplantae</taxon>
        <taxon>Streptophyta</taxon>
        <taxon>Embryophyta</taxon>
        <taxon>Tracheophyta</taxon>
        <taxon>Spermatophyta</taxon>
        <taxon>Magnoliopsida</taxon>
        <taxon>eudicotyledons</taxon>
        <taxon>Gunneridae</taxon>
        <taxon>Pentapetalae</taxon>
        <taxon>rosids</taxon>
        <taxon>fabids</taxon>
        <taxon>Fagales</taxon>
        <taxon>Fagaceae</taxon>
        <taxon>Quercus</taxon>
    </lineage>
</organism>
<dbReference type="Pfam" id="PF03140">
    <property type="entry name" value="DUF247"/>
    <property type="match status" value="1"/>
</dbReference>
<dbReference type="EMBL" id="LRBV02000004">
    <property type="status" value="NOT_ANNOTATED_CDS"/>
    <property type="molecule type" value="Genomic_DNA"/>
</dbReference>
<feature type="transmembrane region" description="Helical" evidence="1">
    <location>
        <begin position="440"/>
        <end position="461"/>
    </location>
</feature>
<dbReference type="RefSeq" id="XP_030967285.1">
    <property type="nucleotide sequence ID" value="XM_031111425.1"/>
</dbReference>
<keyword evidence="3" id="KW-1185">Reference proteome</keyword>
<dbReference type="Gramene" id="QL04p033234:mrna">
    <property type="protein sequence ID" value="QL04p033234:mrna:CDS:2"/>
    <property type="gene ID" value="QL04p033234"/>
</dbReference>
<evidence type="ECO:0000313" key="3">
    <source>
        <dbReference type="Proteomes" id="UP000594261"/>
    </source>
</evidence>
<accession>A0A7N2R2Y0</accession>
<evidence type="ECO:0000313" key="2">
    <source>
        <dbReference type="EnsemblPlants" id="QL04p033234:mrna:CDS:2"/>
    </source>
</evidence>
<sequence>MGDFAIAIDTLHENEVEEIIIDVTQIIKESAQWHPECCIYKVPKRLRKVMEQAYTPKLISIGPVHYDNGELPNMKTLKLKYFKDFFSRTFKSQKEFASIIEANEDKIRHCYAEEIPLPERKDFVKMILLDSIFIIELFWRNFERARRSTQKEYMVKDYILRDYILNKPWLACGILQDLRLLENQLPYFILEQLHKKSGFPAKQESFLTLACMYFFGGGGELSIDKNKVKHFTDLYRHFYHAPLGNQGIGEGIEHCATKLDTAGLLFKKWEPQKPEGNSFEGSRDLLKIEFQNPSENLYINWSWPLHCLPCLGKLSCLEHLQTRLEIPQFVVQDETEELFRNLMALEQCHYPTEAYICNYILLLDHLINSKEDVELLVEEGIIVNSLGSTEAVANMVNKFGQEITEITSYYCDVADAVNKHYLSPWNQNMASLKRVYFRDIWRGTATVVGVLVLIMGLLTFLGPSGLGIF</sequence>
<dbReference type="Proteomes" id="UP000594261">
    <property type="component" value="Chromosome 4"/>
</dbReference>
<evidence type="ECO:0000256" key="1">
    <source>
        <dbReference type="SAM" id="Phobius"/>
    </source>
</evidence>
<dbReference type="InterPro" id="IPR004158">
    <property type="entry name" value="DUF247_pln"/>
</dbReference>
<dbReference type="AlphaFoldDB" id="A0A7N2R2Y0"/>
<dbReference type="OrthoDB" id="591587at2759"/>
<dbReference type="GeneID" id="115987815"/>
<dbReference type="KEGG" id="qlo:115987815"/>
<proteinExistence type="predicted"/>
<dbReference type="InParanoid" id="A0A7N2R2Y0"/>
<dbReference type="OMA" id="KESAQWH"/>
<reference evidence="2" key="2">
    <citation type="submission" date="2021-01" db="UniProtKB">
        <authorList>
            <consortium name="EnsemblPlants"/>
        </authorList>
    </citation>
    <scope>IDENTIFICATION</scope>
</reference>
<dbReference type="EnsemblPlants" id="QL04p033234:mrna">
    <property type="protein sequence ID" value="QL04p033234:mrna:CDS:2"/>
    <property type="gene ID" value="QL04p033234"/>
</dbReference>
<keyword evidence="1" id="KW-1133">Transmembrane helix</keyword>